<feature type="transmembrane region" description="Helical" evidence="2">
    <location>
        <begin position="907"/>
        <end position="925"/>
    </location>
</feature>
<feature type="transmembrane region" description="Helical" evidence="2">
    <location>
        <begin position="832"/>
        <end position="850"/>
    </location>
</feature>
<feature type="transmembrane region" description="Helical" evidence="2">
    <location>
        <begin position="1318"/>
        <end position="1339"/>
    </location>
</feature>
<dbReference type="PROSITE" id="PS50106">
    <property type="entry name" value="PDZ"/>
    <property type="match status" value="1"/>
</dbReference>
<evidence type="ECO:0000256" key="1">
    <source>
        <dbReference type="SAM" id="MobiDB-lite"/>
    </source>
</evidence>
<proteinExistence type="predicted"/>
<evidence type="ECO:0000313" key="5">
    <source>
        <dbReference type="Proteomes" id="UP001642464"/>
    </source>
</evidence>
<feature type="compositionally biased region" description="Basic residues" evidence="1">
    <location>
        <begin position="778"/>
        <end position="791"/>
    </location>
</feature>
<feature type="transmembrane region" description="Helical" evidence="2">
    <location>
        <begin position="1157"/>
        <end position="1177"/>
    </location>
</feature>
<comment type="caution">
    <text evidence="4">The sequence shown here is derived from an EMBL/GenBank/DDBJ whole genome shotgun (WGS) entry which is preliminary data.</text>
</comment>
<reference evidence="4 5" key="1">
    <citation type="submission" date="2024-02" db="EMBL/GenBank/DDBJ databases">
        <authorList>
            <person name="Chen Y."/>
            <person name="Shah S."/>
            <person name="Dougan E. K."/>
            <person name="Thang M."/>
            <person name="Chan C."/>
        </authorList>
    </citation>
    <scope>NUCLEOTIDE SEQUENCE [LARGE SCALE GENOMIC DNA]</scope>
</reference>
<accession>A0ABP0M665</accession>
<keyword evidence="2" id="KW-0812">Transmembrane</keyword>
<organism evidence="4 5">
    <name type="scientific">Durusdinium trenchii</name>
    <dbReference type="NCBI Taxonomy" id="1381693"/>
    <lineage>
        <taxon>Eukaryota</taxon>
        <taxon>Sar</taxon>
        <taxon>Alveolata</taxon>
        <taxon>Dinophyceae</taxon>
        <taxon>Suessiales</taxon>
        <taxon>Symbiodiniaceae</taxon>
        <taxon>Durusdinium</taxon>
    </lineage>
</organism>
<feature type="transmembrane region" description="Helical" evidence="2">
    <location>
        <begin position="1116"/>
        <end position="1137"/>
    </location>
</feature>
<feature type="compositionally biased region" description="Basic and acidic residues" evidence="1">
    <location>
        <begin position="768"/>
        <end position="777"/>
    </location>
</feature>
<feature type="transmembrane region" description="Helical" evidence="2">
    <location>
        <begin position="1260"/>
        <end position="1282"/>
    </location>
</feature>
<keyword evidence="5" id="KW-1185">Reference proteome</keyword>
<evidence type="ECO:0000259" key="3">
    <source>
        <dbReference type="PROSITE" id="PS50106"/>
    </source>
</evidence>
<evidence type="ECO:0000256" key="2">
    <source>
        <dbReference type="SAM" id="Phobius"/>
    </source>
</evidence>
<feature type="transmembrane region" description="Helical" evidence="2">
    <location>
        <begin position="883"/>
        <end position="901"/>
    </location>
</feature>
<protein>
    <submittedName>
        <fullName evidence="4">Transposon Ty1-ML2 Gag-Pol polyprotein</fullName>
    </submittedName>
</protein>
<sequence length="1598" mass="180534">MKLALSSALAAKNMTITRDGFSPNQRLFGTEVRYPSLLEDDVKPSFAESLDTETEFARSHRMRTTARLALIRMDVQEKMKRAILRKPGSVIAYHDQTHFKGAPKRKHIRDDPERKRARLMMRGTKSIRELLKSRFGFKEQLRKRKVQLQPPEKGDPVAPRKKVKKALPPPPAAESQDSMEEYTPSQAPEPEAPREGQRPMLPAPSSAPAEPPTEAPRAEDVPVPPMDENEWLEEYRHLPQEERRRILQDDQKKRSNFCAATAASTVYGTLQNEWVSRYEVELLRQLTGLPVTAARIHRAPRKRLQRPPKMVSRSRLSILIGKDPASTFIVNEKDAEVAAHPRRRASFEWRGLTTFYRTEDPSKPTEVFVELPDGIHGVTLTTSEAAEFQQMWLEEMHDTLLAEVMILRMKQSGKELDPSSRSERCLEDSWAILCLHVDDGLLLGDLSDPRVIALRKQIDNLFTIKEWKEVTAEKPIQFLGVEITRDSFGFHDDMSRYIKEIKVEKLQGEGLLGPREVTLYRQLVMRLRWPAQQTMPHMLYEVSNLAQRVTKATHADYKEAVKLHQKFVEEANAGRARLTYPPLDKNNKWFYVSYFDASLGKESDGKSQLGAVHFLTTAATRTGPAAAAPVEFSTNKSSRVLRSSMSAEACSMSICVDRHLYGRLVIYMMLYGYKTLDENWRTTMGISGGVVTDAKSLYDHMGTTGQIPTERQTVLDLMVARDHLESGAYELFWVPTPRQHADALSKKMKNILWETFCKLPRISLKETEDERKLEEHRKGLRKAQRQRRKDRMKGGVPILAENYDHRWLIPSYILTMIAEASNMIAMVFPLKWYLLINALGIPLASLSNIIRKAVYAEVDRRWASHPSVELIHLNLCKRNRATILNLLTSILCVWYSLHLVNSSIHPSLQGIFAVYVMLLLFDFAANFQKSKIASELLQNQNSYDYELTEMDHEPYQPQRRLGEQHGPGLSFSMKKFGMTLFLVMGEAAVYAGLVTTLSGNTNQLEPCTERCLQFKLISDQSSIPGTGMFPFPVRNGLDHQQLKDTCQDFGGLNCELLTASCSASVCEERRVRRMVEDRLSGSKSKTSFVVSIGVYSVLNLMHDVGLQARCLGPNDAVMLQILATLCLAVMAASALMWASGAMELFFSPVPVDSCGCYFRMADVPSIVALVLPLNLVIRLQGNVKQAMYAAIIESSCLRTVVFALPYHFIRNSKIHSEESLSQGSLLGVEGLGRGTGSSEPMPRLFDRFTRRESVKHWAQWLPFLAVGIVILPLLLSSSFIIYRVVDLVLSWLEASLSKFVTIDRSCGTIALFGVYSMILMQTLLVGYFLSGLHTLYFVLSMQLGKWPADPQLLARLPEAKPELRWALRLARLGELSAGLRDEFEGCLVDLEKVPETPETSEAARWSEAFTGIRRCNEQLELKITEIRERITEKEDEKNGDYYSWTATMDLGPIKYKGIKFTDIQLDRYHRQKGSSFYFLELPMPMGVSLEEVEVDGVGTVIQVTDLVDGGSAKEDGSIRVGDYLRAITTPQRKLTGGEEGEEGGMAEALGASAGEQTKAVLVIPRGFPFQRVIDEIAENNKMDSYVGLVFERPFVDQD</sequence>
<dbReference type="EMBL" id="CAXAMM010020001">
    <property type="protein sequence ID" value="CAK9046994.1"/>
    <property type="molecule type" value="Genomic_DNA"/>
</dbReference>
<dbReference type="Proteomes" id="UP001642464">
    <property type="component" value="Unassembled WGS sequence"/>
</dbReference>
<feature type="domain" description="PDZ" evidence="3">
    <location>
        <begin position="1462"/>
        <end position="1527"/>
    </location>
</feature>
<feature type="region of interest" description="Disordered" evidence="1">
    <location>
        <begin position="768"/>
        <end position="791"/>
    </location>
</feature>
<name>A0ABP0M665_9DINO</name>
<dbReference type="InterPro" id="IPR001478">
    <property type="entry name" value="PDZ"/>
</dbReference>
<keyword evidence="2" id="KW-0472">Membrane</keyword>
<feature type="region of interest" description="Disordered" evidence="1">
    <location>
        <begin position="141"/>
        <end position="225"/>
    </location>
</feature>
<gene>
    <name evidence="4" type="ORF">SCF082_LOCUS26384</name>
</gene>
<evidence type="ECO:0000313" key="4">
    <source>
        <dbReference type="EMBL" id="CAK9046994.1"/>
    </source>
</evidence>
<keyword evidence="2" id="KW-1133">Transmembrane helix</keyword>